<dbReference type="AlphaFoldDB" id="A0A7S2TXJ9"/>
<gene>
    <name evidence="1" type="ORF">LSP00402_LOCUS14931</name>
</gene>
<evidence type="ECO:0000313" key="1">
    <source>
        <dbReference type="EMBL" id="CAD9770942.1"/>
    </source>
</evidence>
<organism evidence="1">
    <name type="scientific">Lotharella oceanica</name>
    <dbReference type="NCBI Taxonomy" id="641309"/>
    <lineage>
        <taxon>Eukaryota</taxon>
        <taxon>Sar</taxon>
        <taxon>Rhizaria</taxon>
        <taxon>Cercozoa</taxon>
        <taxon>Chlorarachniophyceae</taxon>
        <taxon>Lotharella</taxon>
    </lineage>
</organism>
<dbReference type="EMBL" id="HBHP01023990">
    <property type="protein sequence ID" value="CAD9770942.1"/>
    <property type="molecule type" value="Transcribed_RNA"/>
</dbReference>
<proteinExistence type="predicted"/>
<sequence length="126" mass="14104">MHWLASTTHYIAGEPRAVRTQLLNKWLRSHRASSLDCVTVTMHWRWRRGSKCSIIMASLRSGCVAMCATMRWLAAAHPAEHRNAHQYALDVLYLPGLSGFARKSLFAGNGVPCGRFAYGVVRMSTT</sequence>
<name>A0A7S2TXJ9_9EUKA</name>
<accession>A0A7S2TXJ9</accession>
<reference evidence="1" key="1">
    <citation type="submission" date="2021-01" db="EMBL/GenBank/DDBJ databases">
        <authorList>
            <person name="Corre E."/>
            <person name="Pelletier E."/>
            <person name="Niang G."/>
            <person name="Scheremetjew M."/>
            <person name="Finn R."/>
            <person name="Kale V."/>
            <person name="Holt S."/>
            <person name="Cochrane G."/>
            <person name="Meng A."/>
            <person name="Brown T."/>
            <person name="Cohen L."/>
        </authorList>
    </citation>
    <scope>NUCLEOTIDE SEQUENCE</scope>
    <source>
        <strain evidence="1">CCMP622</strain>
    </source>
</reference>
<protein>
    <submittedName>
        <fullName evidence="1">Uncharacterized protein</fullName>
    </submittedName>
</protein>